<dbReference type="OrthoDB" id="2985014at2759"/>
<dbReference type="AlphaFoldDB" id="A0A3D8QI73"/>
<feature type="transmembrane region" description="Helical" evidence="6">
    <location>
        <begin position="133"/>
        <end position="151"/>
    </location>
</feature>
<name>A0A3D8QI73_9HELO</name>
<keyword evidence="5 6" id="KW-0472">Membrane</keyword>
<evidence type="ECO:0000256" key="4">
    <source>
        <dbReference type="ARBA" id="ARBA00022989"/>
    </source>
</evidence>
<feature type="transmembrane region" description="Helical" evidence="6">
    <location>
        <begin position="296"/>
        <end position="316"/>
    </location>
</feature>
<dbReference type="EMBL" id="PDLN01000018">
    <property type="protein sequence ID" value="RDW61479.1"/>
    <property type="molecule type" value="Genomic_DNA"/>
</dbReference>
<evidence type="ECO:0000256" key="2">
    <source>
        <dbReference type="ARBA" id="ARBA00022448"/>
    </source>
</evidence>
<comment type="caution">
    <text evidence="7">The sequence shown here is derived from an EMBL/GenBank/DDBJ whole genome shotgun (WGS) entry which is preliminary data.</text>
</comment>
<dbReference type="GO" id="GO:0022857">
    <property type="term" value="F:transmembrane transporter activity"/>
    <property type="evidence" value="ECO:0007669"/>
    <property type="project" value="InterPro"/>
</dbReference>
<dbReference type="SUPFAM" id="SSF103473">
    <property type="entry name" value="MFS general substrate transporter"/>
    <property type="match status" value="1"/>
</dbReference>
<dbReference type="PANTHER" id="PTHR43791:SF91">
    <property type="entry name" value="MAJOR FACILITATOR SUPERFAMILY (MFS) PROFILE DOMAIN-CONTAINING PROTEIN-RELATED"/>
    <property type="match status" value="1"/>
</dbReference>
<evidence type="ECO:0000256" key="1">
    <source>
        <dbReference type="ARBA" id="ARBA00004141"/>
    </source>
</evidence>
<feature type="transmembrane region" description="Helical" evidence="6">
    <location>
        <begin position="451"/>
        <end position="472"/>
    </location>
</feature>
<sequence length="551" mass="61824">MSFKDIPTTTIIQETRHNLHYAKRGQVLEDESFAAVHGFEAERMRARALLTTEQEKKLLRRIDWHIMPLCALMFLMKNLDANNVANIRIMNRGTDQNILTQLAMNSDDYNLIPYIIAEAPSNLFLKRLLPSRWLSRIMVSWGVVTCCHAAVRNSQGLYAARFFLGLMEAGMFPGVILQLCYWYRPDEMARRLLYFYMLGNFSTVISGVFAFAFNGVSGKGGLSGWQWMFLVEGLLTIVTGEALFFLLPDFPSQAIWLTADEKAFIEARLPGNSLNPEKRISIWREIVEVMKDVKTWLFTFCWAFFTVGTTGLQFYLPTVIADLGFTTIARSQLLNIPTAILTISFIVFGIWADTARIPRPLFPLAFMIIILACYSVLVTFPNTGGVYAASILATSLASSWYPMMWPWRVQTTSKATGSAFSIGFVNSYGQIGSAIGPQIFRSKYAPRYQTSFGVAMAMVGMAILTNLTTWWVTNDVEIETRKLKRARLEASKRGEIVLDEVDFDGSHGAAKDVSGIQNLEHGTTSGASINVVGSIRRGSVFYQQITTLKKA</sequence>
<comment type="subcellular location">
    <subcellularLocation>
        <location evidence="1">Membrane</location>
        <topology evidence="1">Multi-pass membrane protein</topology>
    </subcellularLocation>
</comment>
<dbReference type="Pfam" id="PF07690">
    <property type="entry name" value="MFS_1"/>
    <property type="match status" value="1"/>
</dbReference>
<protein>
    <submittedName>
        <fullName evidence="7">Pantothenate transporter-2</fullName>
    </submittedName>
</protein>
<keyword evidence="8" id="KW-1185">Reference proteome</keyword>
<evidence type="ECO:0000256" key="3">
    <source>
        <dbReference type="ARBA" id="ARBA00022692"/>
    </source>
</evidence>
<feature type="transmembrane region" description="Helical" evidence="6">
    <location>
        <begin position="157"/>
        <end position="181"/>
    </location>
</feature>
<evidence type="ECO:0000313" key="8">
    <source>
        <dbReference type="Proteomes" id="UP000256328"/>
    </source>
</evidence>
<feature type="transmembrane region" description="Helical" evidence="6">
    <location>
        <begin position="361"/>
        <end position="380"/>
    </location>
</feature>
<feature type="transmembrane region" description="Helical" evidence="6">
    <location>
        <begin position="336"/>
        <end position="354"/>
    </location>
</feature>
<dbReference type="Proteomes" id="UP000256328">
    <property type="component" value="Unassembled WGS sequence"/>
</dbReference>
<feature type="transmembrane region" description="Helical" evidence="6">
    <location>
        <begin position="225"/>
        <end position="247"/>
    </location>
</feature>
<feature type="transmembrane region" description="Helical" evidence="6">
    <location>
        <begin position="386"/>
        <end position="404"/>
    </location>
</feature>
<keyword evidence="4 6" id="KW-1133">Transmembrane helix</keyword>
<gene>
    <name evidence="7" type="ORF">BP5796_11371</name>
</gene>
<feature type="transmembrane region" description="Helical" evidence="6">
    <location>
        <begin position="193"/>
        <end position="213"/>
    </location>
</feature>
<dbReference type="Gene3D" id="1.20.1250.20">
    <property type="entry name" value="MFS general substrate transporter like domains"/>
    <property type="match status" value="2"/>
</dbReference>
<evidence type="ECO:0000256" key="6">
    <source>
        <dbReference type="SAM" id="Phobius"/>
    </source>
</evidence>
<organism evidence="7 8">
    <name type="scientific">Coleophoma crateriformis</name>
    <dbReference type="NCBI Taxonomy" id="565419"/>
    <lineage>
        <taxon>Eukaryota</taxon>
        <taxon>Fungi</taxon>
        <taxon>Dikarya</taxon>
        <taxon>Ascomycota</taxon>
        <taxon>Pezizomycotina</taxon>
        <taxon>Leotiomycetes</taxon>
        <taxon>Helotiales</taxon>
        <taxon>Dermateaceae</taxon>
        <taxon>Coleophoma</taxon>
    </lineage>
</organism>
<keyword evidence="3 6" id="KW-0812">Transmembrane</keyword>
<reference evidence="7 8" key="1">
    <citation type="journal article" date="2018" name="IMA Fungus">
        <title>IMA Genome-F 9: Draft genome sequence of Annulohypoxylon stygium, Aspergillus mulundensis, Berkeleyomyces basicola (syn. Thielaviopsis basicola), Ceratocystis smalleyi, two Cercospora beticola strains, Coleophoma cylindrospora, Fusarium fracticaudum, Phialophora cf. hyalina, and Morchella septimelata.</title>
        <authorList>
            <person name="Wingfield B.D."/>
            <person name="Bills G.F."/>
            <person name="Dong Y."/>
            <person name="Huang W."/>
            <person name="Nel W.J."/>
            <person name="Swalarsk-Parry B.S."/>
            <person name="Vaghefi N."/>
            <person name="Wilken P.M."/>
            <person name="An Z."/>
            <person name="de Beer Z.W."/>
            <person name="De Vos L."/>
            <person name="Chen L."/>
            <person name="Duong T.A."/>
            <person name="Gao Y."/>
            <person name="Hammerbacher A."/>
            <person name="Kikkert J.R."/>
            <person name="Li Y."/>
            <person name="Li H."/>
            <person name="Li K."/>
            <person name="Li Q."/>
            <person name="Liu X."/>
            <person name="Ma X."/>
            <person name="Naidoo K."/>
            <person name="Pethybridge S.J."/>
            <person name="Sun J."/>
            <person name="Steenkamp E.T."/>
            <person name="van der Nest M.A."/>
            <person name="van Wyk S."/>
            <person name="Wingfield M.J."/>
            <person name="Xiong C."/>
            <person name="Yue Q."/>
            <person name="Zhang X."/>
        </authorList>
    </citation>
    <scope>NUCLEOTIDE SEQUENCE [LARGE SCALE GENOMIC DNA]</scope>
    <source>
        <strain evidence="7 8">BP5796</strain>
    </source>
</reference>
<dbReference type="InterPro" id="IPR011701">
    <property type="entry name" value="MFS"/>
</dbReference>
<dbReference type="PANTHER" id="PTHR43791">
    <property type="entry name" value="PERMEASE-RELATED"/>
    <property type="match status" value="1"/>
</dbReference>
<accession>A0A3D8QI73</accession>
<keyword evidence="2" id="KW-0813">Transport</keyword>
<dbReference type="GO" id="GO:0016020">
    <property type="term" value="C:membrane"/>
    <property type="evidence" value="ECO:0007669"/>
    <property type="project" value="UniProtKB-SubCell"/>
</dbReference>
<proteinExistence type="predicted"/>
<dbReference type="InterPro" id="IPR036259">
    <property type="entry name" value="MFS_trans_sf"/>
</dbReference>
<evidence type="ECO:0000256" key="5">
    <source>
        <dbReference type="ARBA" id="ARBA00023136"/>
    </source>
</evidence>
<evidence type="ECO:0000313" key="7">
    <source>
        <dbReference type="EMBL" id="RDW61479.1"/>
    </source>
</evidence>